<dbReference type="PANTHER" id="PTHR23054:SF15">
    <property type="entry name" value="OS08G0515700 PROTEIN"/>
    <property type="match status" value="1"/>
</dbReference>
<dbReference type="Gramene" id="KVH97048">
    <property type="protein sequence ID" value="KVH97048"/>
    <property type="gene ID" value="Ccrd_000858"/>
</dbReference>
<reference evidence="2 3" key="1">
    <citation type="journal article" date="2016" name="Sci. Rep.">
        <title>The genome sequence of the outbreeding globe artichoke constructed de novo incorporating a phase-aware low-pass sequencing strategy of F1 progeny.</title>
        <authorList>
            <person name="Scaglione D."/>
            <person name="Reyes-Chin-Wo S."/>
            <person name="Acquadro A."/>
            <person name="Froenicke L."/>
            <person name="Portis E."/>
            <person name="Beitel C."/>
            <person name="Tirone M."/>
            <person name="Mauro R."/>
            <person name="Lo Monaco A."/>
            <person name="Mauromicale G."/>
            <person name="Faccioli P."/>
            <person name="Cattivelli L."/>
            <person name="Rieseberg L."/>
            <person name="Michelmore R."/>
            <person name="Lanteri S."/>
        </authorList>
    </citation>
    <scope>NUCLEOTIDE SEQUENCE [LARGE SCALE GENOMIC DNA]</scope>
    <source>
        <strain evidence="2">2C</strain>
    </source>
</reference>
<proteinExistence type="predicted"/>
<dbReference type="EMBL" id="LEKV01003874">
    <property type="protein sequence ID" value="KVH97048.1"/>
    <property type="molecule type" value="Genomic_DNA"/>
</dbReference>
<protein>
    <submittedName>
        <fullName evidence="2">Uncharacterized protein</fullName>
    </submittedName>
</protein>
<gene>
    <name evidence="2" type="ORF">Ccrd_000858</name>
</gene>
<dbReference type="PANTHER" id="PTHR23054">
    <property type="entry name" value="TERNARY COMPLEX FACTOR MIP1, LEUCINE-ZIPPER-RELATED"/>
    <property type="match status" value="1"/>
</dbReference>
<comment type="caution">
    <text evidence="2">The sequence shown here is derived from an EMBL/GenBank/DDBJ whole genome shotgun (WGS) entry which is preliminary data.</text>
</comment>
<feature type="non-terminal residue" evidence="2">
    <location>
        <position position="1"/>
    </location>
</feature>
<sequence>RTSDNRTHRSLGDHLGTPCIDSGPDRLSKDILRCIFSIYCKLGDPNQCHQGPSESSDSSLSSCSTVSTRNISDTWNPFCNEDSKYDRLKDERGPYVDMVEALKIGLDDDGFNYAEKMLKHFRTLIKKLDKIDSGKMKRE</sequence>
<dbReference type="STRING" id="59895.A0A103XUG1"/>
<dbReference type="Proteomes" id="UP000243975">
    <property type="component" value="Unassembled WGS sequence"/>
</dbReference>
<accession>A0A103XUG1</accession>
<feature type="non-terminal residue" evidence="2">
    <location>
        <position position="139"/>
    </location>
</feature>
<evidence type="ECO:0000256" key="1">
    <source>
        <dbReference type="SAM" id="MobiDB-lite"/>
    </source>
</evidence>
<evidence type="ECO:0000313" key="3">
    <source>
        <dbReference type="Proteomes" id="UP000243975"/>
    </source>
</evidence>
<name>A0A103XUG1_CYNCS</name>
<feature type="compositionally biased region" description="Low complexity" evidence="1">
    <location>
        <begin position="53"/>
        <end position="67"/>
    </location>
</feature>
<dbReference type="AlphaFoldDB" id="A0A103XUG1"/>
<keyword evidence="3" id="KW-1185">Reference proteome</keyword>
<organism evidence="2 3">
    <name type="scientific">Cynara cardunculus var. scolymus</name>
    <name type="common">Globe artichoke</name>
    <name type="synonym">Cynara scolymus</name>
    <dbReference type="NCBI Taxonomy" id="59895"/>
    <lineage>
        <taxon>Eukaryota</taxon>
        <taxon>Viridiplantae</taxon>
        <taxon>Streptophyta</taxon>
        <taxon>Embryophyta</taxon>
        <taxon>Tracheophyta</taxon>
        <taxon>Spermatophyta</taxon>
        <taxon>Magnoliopsida</taxon>
        <taxon>eudicotyledons</taxon>
        <taxon>Gunneridae</taxon>
        <taxon>Pentapetalae</taxon>
        <taxon>asterids</taxon>
        <taxon>campanulids</taxon>
        <taxon>Asterales</taxon>
        <taxon>Asteraceae</taxon>
        <taxon>Carduoideae</taxon>
        <taxon>Cardueae</taxon>
        <taxon>Carduinae</taxon>
        <taxon>Cynara</taxon>
    </lineage>
</organism>
<evidence type="ECO:0000313" key="2">
    <source>
        <dbReference type="EMBL" id="KVH97048.1"/>
    </source>
</evidence>
<feature type="region of interest" description="Disordered" evidence="1">
    <location>
        <begin position="47"/>
        <end position="71"/>
    </location>
</feature>